<proteinExistence type="predicted"/>
<evidence type="ECO:0000256" key="3">
    <source>
        <dbReference type="SAM" id="Phobius"/>
    </source>
</evidence>
<keyword evidence="3" id="KW-1133">Transmembrane helix</keyword>
<dbReference type="EMBL" id="JBGCUO010000001">
    <property type="protein sequence ID" value="MEY1660928.1"/>
    <property type="molecule type" value="Genomic_DNA"/>
</dbReference>
<sequence>MSNPAPEQPVTAADDKAAQTAPPGTAPKRPPIPPRATPAKRRGSPWKKLGWLLLLLLIAAGAFFSWQWWELYQTQRHAGDGWKPELGRVEQQQQQQLGELSSQQQALERKLAQLSAQLQELDARPTPQVVQSQGNARDEQRRLLNEAMSLANLAEQQLLLSGDSAASRRLYNAADELLSGADVPGVTRLRAELAKDLAALGAADHLDAVTVVLRLQGLEQQVERLATTRPATLEQLEAAIAPPPDDASWWQRLVHHLPLQVRRHQDNAPVPMDDATRQLVRVMLESSLQEARLAVLRGSGPLYAGALQRAESLVNEWFDEQDPMVANFSDQLETLQGLSVARALPELGHGLRAMRAARDALRDGDRS</sequence>
<comment type="caution">
    <text evidence="4">The sequence shown here is derived from an EMBL/GenBank/DDBJ whole genome shotgun (WGS) entry which is preliminary data.</text>
</comment>
<name>A0ABV4AGG7_9GAMM</name>
<dbReference type="GO" id="GO:0032259">
    <property type="term" value="P:methylation"/>
    <property type="evidence" value="ECO:0007669"/>
    <property type="project" value="UniProtKB-KW"/>
</dbReference>
<keyword evidence="3" id="KW-0472">Membrane</keyword>
<accession>A0ABV4AGG7</accession>
<keyword evidence="5" id="KW-1185">Reference proteome</keyword>
<organism evidence="4 5">
    <name type="scientific">Isoalcanivorax beigongshangi</name>
    <dbReference type="NCBI Taxonomy" id="3238810"/>
    <lineage>
        <taxon>Bacteria</taxon>
        <taxon>Pseudomonadati</taxon>
        <taxon>Pseudomonadota</taxon>
        <taxon>Gammaproteobacteria</taxon>
        <taxon>Oceanospirillales</taxon>
        <taxon>Alcanivoracaceae</taxon>
        <taxon>Isoalcanivorax</taxon>
    </lineage>
</organism>
<feature type="transmembrane region" description="Helical" evidence="3">
    <location>
        <begin position="49"/>
        <end position="69"/>
    </location>
</feature>
<feature type="region of interest" description="Disordered" evidence="2">
    <location>
        <begin position="1"/>
        <end position="43"/>
    </location>
</feature>
<dbReference type="EC" id="2.1.1.107" evidence="4"/>
<evidence type="ECO:0000313" key="5">
    <source>
        <dbReference type="Proteomes" id="UP001562065"/>
    </source>
</evidence>
<feature type="compositionally biased region" description="Pro residues" evidence="2">
    <location>
        <begin position="24"/>
        <end position="36"/>
    </location>
</feature>
<evidence type="ECO:0000256" key="2">
    <source>
        <dbReference type="SAM" id="MobiDB-lite"/>
    </source>
</evidence>
<dbReference type="InterPro" id="IPR007470">
    <property type="entry name" value="HemX"/>
</dbReference>
<keyword evidence="4" id="KW-0489">Methyltransferase</keyword>
<feature type="coiled-coil region" evidence="1">
    <location>
        <begin position="90"/>
        <end position="157"/>
    </location>
</feature>
<protein>
    <submittedName>
        <fullName evidence="4">Uroporphyrinogen-III C-methyltransferase</fullName>
        <ecNumber evidence="4">2.1.1.107</ecNumber>
    </submittedName>
</protein>
<gene>
    <name evidence="4" type="ORF">AB5I84_02070</name>
</gene>
<dbReference type="RefSeq" id="WP_369454168.1">
    <property type="nucleotide sequence ID" value="NZ_JBGCUO010000001.1"/>
</dbReference>
<dbReference type="PANTHER" id="PTHR38043">
    <property type="entry name" value="PROTEIN HEMX"/>
    <property type="match status" value="1"/>
</dbReference>
<dbReference type="GO" id="GO:0004851">
    <property type="term" value="F:uroporphyrin-III C-methyltransferase activity"/>
    <property type="evidence" value="ECO:0007669"/>
    <property type="project" value="UniProtKB-EC"/>
</dbReference>
<evidence type="ECO:0000256" key="1">
    <source>
        <dbReference type="SAM" id="Coils"/>
    </source>
</evidence>
<dbReference type="Pfam" id="PF04375">
    <property type="entry name" value="HemX"/>
    <property type="match status" value="1"/>
</dbReference>
<keyword evidence="4" id="KW-0808">Transferase</keyword>
<evidence type="ECO:0000313" key="4">
    <source>
        <dbReference type="EMBL" id="MEY1660928.1"/>
    </source>
</evidence>
<dbReference type="PANTHER" id="PTHR38043:SF1">
    <property type="entry name" value="PROTEIN HEMX"/>
    <property type="match status" value="1"/>
</dbReference>
<keyword evidence="1" id="KW-0175">Coiled coil</keyword>
<reference evidence="4 5" key="1">
    <citation type="submission" date="2024-07" db="EMBL/GenBank/DDBJ databases">
        <authorList>
            <person name="Ren Q."/>
        </authorList>
    </citation>
    <scope>NUCLEOTIDE SEQUENCE [LARGE SCALE GENOMIC DNA]</scope>
    <source>
        <strain evidence="4 5">REN37</strain>
    </source>
</reference>
<dbReference type="Proteomes" id="UP001562065">
    <property type="component" value="Unassembled WGS sequence"/>
</dbReference>
<keyword evidence="3" id="KW-0812">Transmembrane</keyword>